<evidence type="ECO:0000259" key="3">
    <source>
        <dbReference type="Pfam" id="PF14914"/>
    </source>
</evidence>
<gene>
    <name evidence="5" type="primary">LOC112540264</name>
</gene>
<organism evidence="4 5">
    <name type="scientific">Python bivittatus</name>
    <name type="common">Burmese python</name>
    <name type="synonym">Python molurus bivittatus</name>
    <dbReference type="NCBI Taxonomy" id="176946"/>
    <lineage>
        <taxon>Eukaryota</taxon>
        <taxon>Metazoa</taxon>
        <taxon>Chordata</taxon>
        <taxon>Craniata</taxon>
        <taxon>Vertebrata</taxon>
        <taxon>Euteleostomi</taxon>
        <taxon>Lepidosauria</taxon>
        <taxon>Squamata</taxon>
        <taxon>Bifurcata</taxon>
        <taxon>Unidentata</taxon>
        <taxon>Episquamata</taxon>
        <taxon>Toxicofera</taxon>
        <taxon>Serpentes</taxon>
        <taxon>Henophidia</taxon>
        <taxon>Pythonidae</taxon>
        <taxon>Python</taxon>
    </lineage>
</organism>
<feature type="non-terminal residue" evidence="5">
    <location>
        <position position="534"/>
    </location>
</feature>
<protein>
    <submittedName>
        <fullName evidence="5">Uncharacterized protein LOC112540264</fullName>
    </submittedName>
</protein>
<evidence type="ECO:0000313" key="4">
    <source>
        <dbReference type="Proteomes" id="UP000695026"/>
    </source>
</evidence>
<feature type="region of interest" description="Disordered" evidence="1">
    <location>
        <begin position="267"/>
        <end position="286"/>
    </location>
</feature>
<accession>A0A9F5IHR1</accession>
<dbReference type="Proteomes" id="UP000695026">
    <property type="component" value="Unplaced"/>
</dbReference>
<dbReference type="GeneID" id="112540264"/>
<keyword evidence="2" id="KW-0472">Membrane</keyword>
<dbReference type="AlphaFoldDB" id="A0A9F5IHR1"/>
<proteinExistence type="predicted"/>
<dbReference type="InterPro" id="IPR015753">
    <property type="entry name" value="LRRC37"/>
</dbReference>
<evidence type="ECO:0000256" key="1">
    <source>
        <dbReference type="SAM" id="MobiDB-lite"/>
    </source>
</evidence>
<dbReference type="PANTHER" id="PTHR23045:SF9">
    <property type="entry name" value="LEUCINE RICH REPEAT CONTAINING 37A-RELATED"/>
    <property type="match status" value="1"/>
</dbReference>
<evidence type="ECO:0000256" key="2">
    <source>
        <dbReference type="SAM" id="Phobius"/>
    </source>
</evidence>
<name>A0A9F5IHR1_PYTBI</name>
<reference evidence="5" key="1">
    <citation type="submission" date="2025-08" db="UniProtKB">
        <authorList>
            <consortium name="RefSeq"/>
        </authorList>
    </citation>
    <scope>IDENTIFICATION</scope>
    <source>
        <tissue evidence="5">Liver</tissue>
    </source>
</reference>
<dbReference type="KEGG" id="pbi:112540264"/>
<feature type="transmembrane region" description="Helical" evidence="2">
    <location>
        <begin position="481"/>
        <end position="503"/>
    </location>
</feature>
<dbReference type="Pfam" id="PF14914">
    <property type="entry name" value="LRRC37AB_C"/>
    <property type="match status" value="1"/>
</dbReference>
<dbReference type="InterPro" id="IPR029423">
    <property type="entry name" value="LRRC37AB_C"/>
</dbReference>
<feature type="compositionally biased region" description="Basic and acidic residues" evidence="1">
    <location>
        <begin position="510"/>
        <end position="521"/>
    </location>
</feature>
<feature type="domain" description="LRRC37A/B like protein 1 C-terminal" evidence="3">
    <location>
        <begin position="367"/>
        <end position="511"/>
    </location>
</feature>
<sequence length="534" mass="60662">MQDEVMKVLETRKLNASSILNIVPEKLLHHNVTLSLLVTHGHSHLGIRFHKHSPHLFKSVSRLSKLIPDEYVDVKWADKNELEKLYKLANLLQVALKAKIAENEEETQEIEVQKELPIEVSEDSGDIILMTKSHLKRIKSHLKRIKRDRWLGKTPRGKESFLRLHRKRREFAKATRQFAGEQGKLDSHIMAERWRKLARGLEPQRFALPSRLHQAALHSLQKRSIFHLPTKLPPLTASVIVDDGAEDLAGKVVIILKAANRSAKPSNVKHNLISEQEREEDTQNEQNTENVLVKGLEPQVSSKENLLNHLIIGGSKSRIPTDDSETLNELSPDITLSHETHWEHHEQTTSAPPSLDFLPATDDYLLQGDLFEAELNKRLASLIPNEPVRNLISHVIRILKMDCTEPTIQMACAKLISRTGLLMKLFSERENIQEASALWKSYFWPAKNEANMTTASSRKMQKPSDEIARQGIPQYGYGNKLLLAISVTAVIMVIIAVICLIEICSQRSAKGREGTPQERRTFLGRKKKGTPEKQ</sequence>
<dbReference type="PANTHER" id="PTHR23045">
    <property type="entry name" value="LEUCINE-RICH REPEAT-CONTAINING PROTEIN 37A"/>
    <property type="match status" value="1"/>
</dbReference>
<keyword evidence="2" id="KW-0812">Transmembrane</keyword>
<feature type="region of interest" description="Disordered" evidence="1">
    <location>
        <begin position="510"/>
        <end position="534"/>
    </location>
</feature>
<keyword evidence="2" id="KW-1133">Transmembrane helix</keyword>
<dbReference type="RefSeq" id="XP_025020297.1">
    <property type="nucleotide sequence ID" value="XM_025164529.1"/>
</dbReference>
<evidence type="ECO:0000313" key="5">
    <source>
        <dbReference type="RefSeq" id="XP_025020297.1"/>
    </source>
</evidence>
<dbReference type="OrthoDB" id="9043009at2759"/>
<keyword evidence="4" id="KW-1185">Reference proteome</keyword>